<dbReference type="KEGG" id="mzh:Mzhil_1532"/>
<keyword evidence="5" id="KW-1185">Reference proteome</keyword>
<dbReference type="InterPro" id="IPR029063">
    <property type="entry name" value="SAM-dependent_MTases_sf"/>
</dbReference>
<dbReference type="HOGENOM" id="CLU_091228_2_1_2"/>
<keyword evidence="1 4" id="KW-0489">Methyltransferase</keyword>
<feature type="domain" description="Methyltransferase" evidence="3">
    <location>
        <begin position="52"/>
        <end position="150"/>
    </location>
</feature>
<dbReference type="AlphaFoldDB" id="F7XP77"/>
<evidence type="ECO:0000259" key="3">
    <source>
        <dbReference type="Pfam" id="PF13649"/>
    </source>
</evidence>
<name>F7XP77_METZD</name>
<dbReference type="PANTHER" id="PTHR43861">
    <property type="entry name" value="TRANS-ACONITATE 2-METHYLTRANSFERASE-RELATED"/>
    <property type="match status" value="1"/>
</dbReference>
<dbReference type="InterPro" id="IPR041698">
    <property type="entry name" value="Methyltransf_25"/>
</dbReference>
<organism evidence="4 5">
    <name type="scientific">Methanosalsum zhilinae (strain DSM 4017 / NBRC 107636 / OCM 62 / WeN5)</name>
    <name type="common">Methanohalophilus zhilinae</name>
    <dbReference type="NCBI Taxonomy" id="679901"/>
    <lineage>
        <taxon>Archaea</taxon>
        <taxon>Methanobacteriati</taxon>
        <taxon>Methanobacteriota</taxon>
        <taxon>Stenosarchaea group</taxon>
        <taxon>Methanomicrobia</taxon>
        <taxon>Methanosarcinales</taxon>
        <taxon>Methanosarcinaceae</taxon>
        <taxon>Methanosalsum</taxon>
    </lineage>
</organism>
<dbReference type="PANTHER" id="PTHR43861:SF1">
    <property type="entry name" value="TRANS-ACONITATE 2-METHYLTRANSFERASE"/>
    <property type="match status" value="1"/>
</dbReference>
<dbReference type="OrthoDB" id="147504at2157"/>
<sequence length="229" mass="26428">MNADNPDKEMFNRQQTHWENVYTKNQSMFGDDPSIPACKAAEIFKRENMTRVLELGAGQGRDTMFFAENGFEVYSLDYSRPGVESIKRKARESGLINCVTAVQHDVRKPLPFEDESFDACFSHMLYCMPLTTSELESVSKEIWRVLRPGGINIFTTRHTGDPQYRTGIYRGEDMWEISGGFIVHFLSRERIKQLSKGYQIIDIEEFEEGKIPGTDKSRKLFKVAMRKKS</sequence>
<evidence type="ECO:0000256" key="2">
    <source>
        <dbReference type="ARBA" id="ARBA00022679"/>
    </source>
</evidence>
<gene>
    <name evidence="4" type="ordered locus">Mzhil_1532</name>
</gene>
<dbReference type="CDD" id="cd02440">
    <property type="entry name" value="AdoMet_MTases"/>
    <property type="match status" value="1"/>
</dbReference>
<evidence type="ECO:0000313" key="4">
    <source>
        <dbReference type="EMBL" id="AEH61371.1"/>
    </source>
</evidence>
<dbReference type="RefSeq" id="WP_013898807.1">
    <property type="nucleotide sequence ID" value="NC_015676.1"/>
</dbReference>
<evidence type="ECO:0000313" key="5">
    <source>
        <dbReference type="Proteomes" id="UP000006622"/>
    </source>
</evidence>
<dbReference type="STRING" id="679901.Mzhil_1532"/>
<dbReference type="SUPFAM" id="SSF53335">
    <property type="entry name" value="S-adenosyl-L-methionine-dependent methyltransferases"/>
    <property type="match status" value="1"/>
</dbReference>
<dbReference type="Proteomes" id="UP000006622">
    <property type="component" value="Chromosome"/>
</dbReference>
<keyword evidence="2 4" id="KW-0808">Transferase</keyword>
<dbReference type="EMBL" id="CP002101">
    <property type="protein sequence ID" value="AEH61371.1"/>
    <property type="molecule type" value="Genomic_DNA"/>
</dbReference>
<dbReference type="GO" id="GO:0032259">
    <property type="term" value="P:methylation"/>
    <property type="evidence" value="ECO:0007669"/>
    <property type="project" value="UniProtKB-KW"/>
</dbReference>
<dbReference type="Pfam" id="PF13649">
    <property type="entry name" value="Methyltransf_25"/>
    <property type="match status" value="1"/>
</dbReference>
<proteinExistence type="predicted"/>
<protein>
    <submittedName>
        <fullName evidence="4">Methyltransferase type 11</fullName>
    </submittedName>
</protein>
<reference evidence="4 5" key="1">
    <citation type="submission" date="2010-07" db="EMBL/GenBank/DDBJ databases">
        <title>The complete genome of Methanosalsum zhilinae DSM 4017.</title>
        <authorList>
            <consortium name="US DOE Joint Genome Institute (JGI-PGF)"/>
            <person name="Lucas S."/>
            <person name="Copeland A."/>
            <person name="Lapidus A."/>
            <person name="Glavina del Rio T."/>
            <person name="Dalin E."/>
            <person name="Tice H."/>
            <person name="Bruce D."/>
            <person name="Goodwin L."/>
            <person name="Pitluck S."/>
            <person name="Kyrpides N."/>
            <person name="Mavromatis K."/>
            <person name="Ovchinnikova G."/>
            <person name="Daligault H."/>
            <person name="Detter J.C."/>
            <person name="Han C."/>
            <person name="Tapia R."/>
            <person name="Larimer F."/>
            <person name="Land M."/>
            <person name="Hauser L."/>
            <person name="Markowitz V."/>
            <person name="Cheng J.-F."/>
            <person name="Hugenholtz P."/>
            <person name="Woyke T."/>
            <person name="Wu D."/>
            <person name="Spring S."/>
            <person name="Schueler E."/>
            <person name="Brambilla E."/>
            <person name="Klenk H.-P."/>
            <person name="Eisen J.A."/>
        </authorList>
    </citation>
    <scope>NUCLEOTIDE SEQUENCE [LARGE SCALE GENOMIC DNA]</scope>
    <source>
        <strain evidence="5">DSM 4017 / NBRC 107636 / OCM 62 / WeN5</strain>
    </source>
</reference>
<accession>F7XP77</accession>
<dbReference type="GO" id="GO:0008168">
    <property type="term" value="F:methyltransferase activity"/>
    <property type="evidence" value="ECO:0007669"/>
    <property type="project" value="UniProtKB-KW"/>
</dbReference>
<dbReference type="GeneID" id="10823170"/>
<evidence type="ECO:0000256" key="1">
    <source>
        <dbReference type="ARBA" id="ARBA00022603"/>
    </source>
</evidence>
<dbReference type="Gene3D" id="3.40.50.150">
    <property type="entry name" value="Vaccinia Virus protein VP39"/>
    <property type="match status" value="1"/>
</dbReference>